<organism evidence="1 2">
    <name type="scientific">Cordylochernes scorpioides</name>
    <dbReference type="NCBI Taxonomy" id="51811"/>
    <lineage>
        <taxon>Eukaryota</taxon>
        <taxon>Metazoa</taxon>
        <taxon>Ecdysozoa</taxon>
        <taxon>Arthropoda</taxon>
        <taxon>Chelicerata</taxon>
        <taxon>Arachnida</taxon>
        <taxon>Pseudoscorpiones</taxon>
        <taxon>Cheliferoidea</taxon>
        <taxon>Chernetidae</taxon>
        <taxon>Cordylochernes</taxon>
    </lineage>
</organism>
<reference evidence="1 2" key="1">
    <citation type="submission" date="2022-01" db="EMBL/GenBank/DDBJ databases">
        <title>A chromosomal length assembly of Cordylochernes scorpioides.</title>
        <authorList>
            <person name="Zeh D."/>
            <person name="Zeh J."/>
        </authorList>
    </citation>
    <scope>NUCLEOTIDE SEQUENCE [LARGE SCALE GENOMIC DNA]</scope>
    <source>
        <strain evidence="1">IN4F17</strain>
        <tissue evidence="1">Whole Body</tissue>
    </source>
</reference>
<name>A0ABY6K0N3_9ARAC</name>
<gene>
    <name evidence="1" type="ORF">LAZ67_1006859</name>
</gene>
<proteinExistence type="predicted"/>
<protein>
    <submittedName>
        <fullName evidence="1">Uncharacterized protein</fullName>
    </submittedName>
</protein>
<keyword evidence="2" id="KW-1185">Reference proteome</keyword>
<accession>A0ABY6K0N3</accession>
<dbReference type="EMBL" id="CP092863">
    <property type="protein sequence ID" value="UYV61854.1"/>
    <property type="molecule type" value="Genomic_DNA"/>
</dbReference>
<sequence length="278" mass="31404">MKLTSVAKATIYKYHLGLEMGNASHLIDLPTLWEELSQSTGGGAFPEFLSSLIFHVAFWWEMLGFHRRAKAKTSPRRCRCSYRRYDDKAALHAARKKKDAKVLGTKFQDFDGILGRSTSNPHNLGAVSDEHGERSHQDISSIEKRYQECYGIEPPTPVLMRAKSRNHGIQGDGITPYSDPPSKGEVHLLVHEYHPFATYVIYMSNRVDSLWDRVDPVDSLSNWGLWCRLGVLTYCGIAVDSLLNPSELCGWVDMIELMAQSWSNGGFPQGKNEHTWMG</sequence>
<dbReference type="Proteomes" id="UP001235939">
    <property type="component" value="Chromosome 01"/>
</dbReference>
<evidence type="ECO:0000313" key="1">
    <source>
        <dbReference type="EMBL" id="UYV61854.1"/>
    </source>
</evidence>
<evidence type="ECO:0000313" key="2">
    <source>
        <dbReference type="Proteomes" id="UP001235939"/>
    </source>
</evidence>